<evidence type="ECO:0000313" key="2">
    <source>
        <dbReference type="EMBL" id="CAD8078523.1"/>
    </source>
</evidence>
<dbReference type="Proteomes" id="UP000692954">
    <property type="component" value="Unassembled WGS sequence"/>
</dbReference>
<accession>A0A8S1MMU3</accession>
<feature type="region of interest" description="Disordered" evidence="1">
    <location>
        <begin position="27"/>
        <end position="48"/>
    </location>
</feature>
<sequence length="48" mass="5650">MLFICNNCQKLRKKLIEYGPIKLKKNQLDSTHDEPKENHKGVVQQLDI</sequence>
<protein>
    <submittedName>
        <fullName evidence="2">Uncharacterized protein</fullName>
    </submittedName>
</protein>
<feature type="compositionally biased region" description="Basic and acidic residues" evidence="1">
    <location>
        <begin position="27"/>
        <end position="40"/>
    </location>
</feature>
<organism evidence="2 3">
    <name type="scientific">Paramecium sonneborni</name>
    <dbReference type="NCBI Taxonomy" id="65129"/>
    <lineage>
        <taxon>Eukaryota</taxon>
        <taxon>Sar</taxon>
        <taxon>Alveolata</taxon>
        <taxon>Ciliophora</taxon>
        <taxon>Intramacronucleata</taxon>
        <taxon>Oligohymenophorea</taxon>
        <taxon>Peniculida</taxon>
        <taxon>Parameciidae</taxon>
        <taxon>Paramecium</taxon>
    </lineage>
</organism>
<dbReference type="EMBL" id="CAJJDN010000037">
    <property type="protein sequence ID" value="CAD8078523.1"/>
    <property type="molecule type" value="Genomic_DNA"/>
</dbReference>
<comment type="caution">
    <text evidence="2">The sequence shown here is derived from an EMBL/GenBank/DDBJ whole genome shotgun (WGS) entry which is preliminary data.</text>
</comment>
<proteinExistence type="predicted"/>
<name>A0A8S1MMU3_9CILI</name>
<dbReference type="AlphaFoldDB" id="A0A8S1MMU3"/>
<gene>
    <name evidence="2" type="ORF">PSON_ATCC_30995.1.T0370351</name>
</gene>
<keyword evidence="3" id="KW-1185">Reference proteome</keyword>
<evidence type="ECO:0000313" key="3">
    <source>
        <dbReference type="Proteomes" id="UP000692954"/>
    </source>
</evidence>
<reference evidence="2" key="1">
    <citation type="submission" date="2021-01" db="EMBL/GenBank/DDBJ databases">
        <authorList>
            <consortium name="Genoscope - CEA"/>
            <person name="William W."/>
        </authorList>
    </citation>
    <scope>NUCLEOTIDE SEQUENCE</scope>
</reference>
<evidence type="ECO:0000256" key="1">
    <source>
        <dbReference type="SAM" id="MobiDB-lite"/>
    </source>
</evidence>